<dbReference type="InterPro" id="IPR027417">
    <property type="entry name" value="P-loop_NTPase"/>
</dbReference>
<dbReference type="InterPro" id="IPR006689">
    <property type="entry name" value="Small_GTPase_ARF/SAR"/>
</dbReference>
<evidence type="ECO:0000256" key="2">
    <source>
        <dbReference type="ARBA" id="ARBA00023134"/>
    </source>
</evidence>
<dbReference type="GO" id="GO:0005525">
    <property type="term" value="F:GTP binding"/>
    <property type="evidence" value="ECO:0007669"/>
    <property type="project" value="UniProtKB-KW"/>
</dbReference>
<evidence type="ECO:0008006" key="6">
    <source>
        <dbReference type="Google" id="ProtNLM"/>
    </source>
</evidence>
<dbReference type="SMART" id="SM00177">
    <property type="entry name" value="ARF"/>
    <property type="match status" value="1"/>
</dbReference>
<dbReference type="EMBL" id="GECZ01020649">
    <property type="protein sequence ID" value="JAS49120.1"/>
    <property type="molecule type" value="Transcribed_RNA"/>
</dbReference>
<feature type="binding site" evidence="4">
    <location>
        <position position="43"/>
    </location>
    <ligand>
        <name>Mg(2+)</name>
        <dbReference type="ChEBI" id="CHEBI:18420"/>
    </ligand>
</feature>
<dbReference type="GO" id="GO:0046872">
    <property type="term" value="F:metal ion binding"/>
    <property type="evidence" value="ECO:0007669"/>
    <property type="project" value="UniProtKB-KW"/>
</dbReference>
<sequence length="173" mass="18962">MTQGCVPKATCLCLGPAGSGKSLLLRRLQDRHVVDHTTATVPTVGTNLVTVPLPDHTQVTIRELGGSMAPLWHHYFQNISRVMFVVDASNLCQIAAAGVLLYTILSEPQLQNVKVLMVLAKMDASYRQMRNEALLILQYRRLKQEVSQHITTAEVSATTGEGLSVIIGWLGEK</sequence>
<feature type="binding site" evidence="3">
    <location>
        <begin position="15"/>
        <end position="22"/>
    </location>
    <ligand>
        <name>GTP</name>
        <dbReference type="ChEBI" id="CHEBI:37565"/>
    </ligand>
</feature>
<evidence type="ECO:0000256" key="3">
    <source>
        <dbReference type="PIRSR" id="PIRSR606689-1"/>
    </source>
</evidence>
<feature type="binding site" evidence="3">
    <location>
        <position position="66"/>
    </location>
    <ligand>
        <name>GTP</name>
        <dbReference type="ChEBI" id="CHEBI:37565"/>
    </ligand>
</feature>
<keyword evidence="2 3" id="KW-0342">GTP-binding</keyword>
<dbReference type="Pfam" id="PF00025">
    <property type="entry name" value="Arf"/>
    <property type="match status" value="1"/>
</dbReference>
<dbReference type="PROSITE" id="PS51417">
    <property type="entry name" value="ARF"/>
    <property type="match status" value="1"/>
</dbReference>
<evidence type="ECO:0000313" key="5">
    <source>
        <dbReference type="EMBL" id="JAS49120.1"/>
    </source>
</evidence>
<accession>A0A1B6FG25</accession>
<evidence type="ECO:0000256" key="1">
    <source>
        <dbReference type="ARBA" id="ARBA00022741"/>
    </source>
</evidence>
<gene>
    <name evidence="5" type="ORF">g.5894</name>
</gene>
<dbReference type="AlphaFoldDB" id="A0A1B6FG25"/>
<protein>
    <recommendedName>
        <fullName evidence="6">ADP-ribosylation factor-like protein 16</fullName>
    </recommendedName>
</protein>
<keyword evidence="4" id="KW-0460">Magnesium</keyword>
<dbReference type="PANTHER" id="PTHR46688:SF1">
    <property type="entry name" value="ADP-RIBOSYLATION FACTOR-LIKE PROTEIN 16"/>
    <property type="match status" value="1"/>
</dbReference>
<dbReference type="SUPFAM" id="SSF52540">
    <property type="entry name" value="P-loop containing nucleoside triphosphate hydrolases"/>
    <property type="match status" value="1"/>
</dbReference>
<name>A0A1B6FG25_9HEMI</name>
<organism evidence="5">
    <name type="scientific">Cuerna arida</name>
    <dbReference type="NCBI Taxonomy" id="1464854"/>
    <lineage>
        <taxon>Eukaryota</taxon>
        <taxon>Metazoa</taxon>
        <taxon>Ecdysozoa</taxon>
        <taxon>Arthropoda</taxon>
        <taxon>Hexapoda</taxon>
        <taxon>Insecta</taxon>
        <taxon>Pterygota</taxon>
        <taxon>Neoptera</taxon>
        <taxon>Paraneoptera</taxon>
        <taxon>Hemiptera</taxon>
        <taxon>Auchenorrhyncha</taxon>
        <taxon>Membracoidea</taxon>
        <taxon>Cicadellidae</taxon>
        <taxon>Cicadellinae</taxon>
        <taxon>Proconiini</taxon>
        <taxon>Cuerna</taxon>
    </lineage>
</organism>
<keyword evidence="4" id="KW-0479">Metal-binding</keyword>
<feature type="binding site" evidence="4">
    <location>
        <position position="22"/>
    </location>
    <ligand>
        <name>Mg(2+)</name>
        <dbReference type="ChEBI" id="CHEBI:18420"/>
    </ligand>
</feature>
<dbReference type="Gene3D" id="3.40.50.300">
    <property type="entry name" value="P-loop containing nucleotide triphosphate hydrolases"/>
    <property type="match status" value="1"/>
</dbReference>
<dbReference type="PANTHER" id="PTHR46688">
    <property type="entry name" value="ADP-RIBOSYLATION FACTOR-LIKE PROTEIN 16"/>
    <property type="match status" value="1"/>
</dbReference>
<proteinExistence type="predicted"/>
<keyword evidence="1 3" id="KW-0547">Nucleotide-binding</keyword>
<dbReference type="GO" id="GO:0003924">
    <property type="term" value="F:GTPase activity"/>
    <property type="evidence" value="ECO:0007669"/>
    <property type="project" value="InterPro"/>
</dbReference>
<evidence type="ECO:0000256" key="4">
    <source>
        <dbReference type="PIRSR" id="PIRSR606689-2"/>
    </source>
</evidence>
<reference evidence="5" key="1">
    <citation type="submission" date="2015-11" db="EMBL/GenBank/DDBJ databases">
        <title>De novo transcriptome assembly of four potential Pierce s Disease insect vectors from Arizona vineyards.</title>
        <authorList>
            <person name="Tassone E.E."/>
        </authorList>
    </citation>
    <scope>NUCLEOTIDE SEQUENCE</scope>
</reference>